<sequence length="271" mass="29915">MTEQSPAGWHPDPLGRHELRYWNGGQWSEHVSTSGRQAIDPPVQPQPRAAGKHGRKVTKQLRKLGVSASAQPGGGTLFTERVLVFNQNAKLLEVNAEYTIYSQGGTVVGAVREVGRTFMSRTSGPSRNRQSHNFEVVDTHGKVLLRLNRPAKVLRSKMSVFSEDGEAIGEIAQKTLDFAGFWSFGTKFTLESHGHPVGSMISDGQEGWECVIEDPAGNQVAQITRSWAGMTKEMFTKADNYVLQFRRPLEEPLRSLVIAGAVALDTAFRQK</sequence>
<accession>A0A936NFR5</accession>
<comment type="caution">
    <text evidence="3">The sequence shown here is derived from an EMBL/GenBank/DDBJ whole genome shotgun (WGS) entry which is preliminary data.</text>
</comment>
<evidence type="ECO:0000313" key="4">
    <source>
        <dbReference type="Proteomes" id="UP000727993"/>
    </source>
</evidence>
<dbReference type="PANTHER" id="PTHR23248:SF9">
    <property type="entry name" value="PHOSPHOLIPID SCRAMBLASE"/>
    <property type="match status" value="1"/>
</dbReference>
<dbReference type="Proteomes" id="UP000727993">
    <property type="component" value="Unassembled WGS sequence"/>
</dbReference>
<proteinExistence type="predicted"/>
<protein>
    <submittedName>
        <fullName evidence="3">DUF2510 domain-containing protein</fullName>
    </submittedName>
</protein>
<reference evidence="3 4" key="1">
    <citation type="submission" date="2020-10" db="EMBL/GenBank/DDBJ databases">
        <title>Connecting structure to function with the recovery of over 1000 high-quality activated sludge metagenome-assembled genomes encoding full-length rRNA genes using long-read sequencing.</title>
        <authorList>
            <person name="Singleton C.M."/>
            <person name="Petriglieri F."/>
            <person name="Kristensen J.M."/>
            <person name="Kirkegaard R.H."/>
            <person name="Michaelsen T.Y."/>
            <person name="Andersen M.H."/>
            <person name="Karst S.M."/>
            <person name="Dueholm M.S."/>
            <person name="Nielsen P.H."/>
            <person name="Albertsen M."/>
        </authorList>
    </citation>
    <scope>NUCLEOTIDE SEQUENCE [LARGE SCALE GENOMIC DNA]</scope>
    <source>
        <strain evidence="3">Lyne_18-Q3-R50-59_MAXAC.006</strain>
    </source>
</reference>
<evidence type="ECO:0000259" key="2">
    <source>
        <dbReference type="Pfam" id="PF10708"/>
    </source>
</evidence>
<feature type="domain" description="DUF2510" evidence="2">
    <location>
        <begin position="7"/>
        <end position="36"/>
    </location>
</feature>
<dbReference type="InterPro" id="IPR038595">
    <property type="entry name" value="LOR_sf"/>
</dbReference>
<dbReference type="Pfam" id="PF10708">
    <property type="entry name" value="DUF2510"/>
    <property type="match status" value="1"/>
</dbReference>
<dbReference type="Pfam" id="PF03803">
    <property type="entry name" value="Scramblase"/>
    <property type="match status" value="1"/>
</dbReference>
<dbReference type="EMBL" id="JADJZA010000008">
    <property type="protein sequence ID" value="MBK9298099.1"/>
    <property type="molecule type" value="Genomic_DNA"/>
</dbReference>
<dbReference type="GO" id="GO:0005886">
    <property type="term" value="C:plasma membrane"/>
    <property type="evidence" value="ECO:0007669"/>
    <property type="project" value="TreeGrafter"/>
</dbReference>
<dbReference type="InterPro" id="IPR005552">
    <property type="entry name" value="Scramblase"/>
</dbReference>
<dbReference type="InterPro" id="IPR025659">
    <property type="entry name" value="Tubby-like_C"/>
</dbReference>
<dbReference type="AlphaFoldDB" id="A0A936NFR5"/>
<dbReference type="Gene3D" id="2.40.160.200">
    <property type="entry name" value="LURP1-related"/>
    <property type="match status" value="1"/>
</dbReference>
<dbReference type="SUPFAM" id="SSF54518">
    <property type="entry name" value="Tubby C-terminal domain-like"/>
    <property type="match status" value="1"/>
</dbReference>
<name>A0A936NFR5_9ACTN</name>
<dbReference type="PANTHER" id="PTHR23248">
    <property type="entry name" value="PHOSPHOLIPID SCRAMBLASE-RELATED"/>
    <property type="match status" value="1"/>
</dbReference>
<gene>
    <name evidence="3" type="ORF">IPN02_14950</name>
</gene>
<dbReference type="GO" id="GO:0017128">
    <property type="term" value="F:phospholipid scramblase activity"/>
    <property type="evidence" value="ECO:0007669"/>
    <property type="project" value="InterPro"/>
</dbReference>
<evidence type="ECO:0000256" key="1">
    <source>
        <dbReference type="SAM" id="MobiDB-lite"/>
    </source>
</evidence>
<organism evidence="3 4">
    <name type="scientific">Candidatus Neomicrothrix subdominans</name>
    <dbReference type="NCBI Taxonomy" id="2954438"/>
    <lineage>
        <taxon>Bacteria</taxon>
        <taxon>Bacillati</taxon>
        <taxon>Actinomycetota</taxon>
        <taxon>Acidimicrobiia</taxon>
        <taxon>Acidimicrobiales</taxon>
        <taxon>Microthrixaceae</taxon>
        <taxon>Candidatus Neomicrothrix</taxon>
    </lineage>
</organism>
<dbReference type="InterPro" id="IPR018929">
    <property type="entry name" value="DUF2510"/>
</dbReference>
<evidence type="ECO:0000313" key="3">
    <source>
        <dbReference type="EMBL" id="MBK9298099.1"/>
    </source>
</evidence>
<feature type="region of interest" description="Disordered" evidence="1">
    <location>
        <begin position="30"/>
        <end position="55"/>
    </location>
</feature>